<evidence type="ECO:0000313" key="3">
    <source>
        <dbReference type="EMBL" id="ELY77456.1"/>
    </source>
</evidence>
<dbReference type="InterPro" id="IPR006076">
    <property type="entry name" value="FAD-dep_OxRdtase"/>
</dbReference>
<dbReference type="EMBL" id="AOIJ01000061">
    <property type="protein sequence ID" value="ELY77456.1"/>
    <property type="molecule type" value="Genomic_DNA"/>
</dbReference>
<dbReference type="GO" id="GO:0016491">
    <property type="term" value="F:oxidoreductase activity"/>
    <property type="evidence" value="ECO:0007669"/>
    <property type="project" value="UniProtKB-KW"/>
</dbReference>
<dbReference type="Pfam" id="PF01266">
    <property type="entry name" value="DAO"/>
    <property type="match status" value="1"/>
</dbReference>
<evidence type="ECO:0000256" key="1">
    <source>
        <dbReference type="ARBA" id="ARBA00023002"/>
    </source>
</evidence>
<dbReference type="GO" id="GO:0005737">
    <property type="term" value="C:cytoplasm"/>
    <property type="evidence" value="ECO:0007669"/>
    <property type="project" value="TreeGrafter"/>
</dbReference>
<comment type="caution">
    <text evidence="3">The sequence shown here is derived from an EMBL/GenBank/DDBJ whole genome shotgun (WGS) entry which is preliminary data.</text>
</comment>
<accession>L9YUU7</accession>
<dbReference type="Gene3D" id="3.30.9.10">
    <property type="entry name" value="D-Amino Acid Oxidase, subunit A, domain 2"/>
    <property type="match status" value="1"/>
</dbReference>
<dbReference type="AlphaFoldDB" id="L9YUU7"/>
<name>L9YUU7_9EURY</name>
<dbReference type="SUPFAM" id="SSF51905">
    <property type="entry name" value="FAD/NAD(P)-binding domain"/>
    <property type="match status" value="1"/>
</dbReference>
<dbReference type="InterPro" id="IPR036188">
    <property type="entry name" value="FAD/NAD-bd_sf"/>
</dbReference>
<dbReference type="Gene3D" id="3.50.50.60">
    <property type="entry name" value="FAD/NAD(P)-binding domain"/>
    <property type="match status" value="1"/>
</dbReference>
<dbReference type="PANTHER" id="PTHR13847">
    <property type="entry name" value="SARCOSINE DEHYDROGENASE-RELATED"/>
    <property type="match status" value="1"/>
</dbReference>
<gene>
    <name evidence="3" type="ORF">C486_15169</name>
</gene>
<keyword evidence="4" id="KW-1185">Reference proteome</keyword>
<evidence type="ECO:0000259" key="2">
    <source>
        <dbReference type="Pfam" id="PF01266"/>
    </source>
</evidence>
<protein>
    <submittedName>
        <fullName evidence="3">FAD dependent oxidoreductase</fullName>
    </submittedName>
</protein>
<organism evidence="3 4">
    <name type="scientific">Natrinema gari JCM 14663</name>
    <dbReference type="NCBI Taxonomy" id="1230459"/>
    <lineage>
        <taxon>Archaea</taxon>
        <taxon>Methanobacteriati</taxon>
        <taxon>Methanobacteriota</taxon>
        <taxon>Stenosarchaea group</taxon>
        <taxon>Halobacteria</taxon>
        <taxon>Halobacteriales</taxon>
        <taxon>Natrialbaceae</taxon>
        <taxon>Natrinema</taxon>
    </lineage>
</organism>
<dbReference type="PANTHER" id="PTHR13847:SF287">
    <property type="entry name" value="FAD-DEPENDENT OXIDOREDUCTASE DOMAIN-CONTAINING PROTEIN 1"/>
    <property type="match status" value="1"/>
</dbReference>
<sequence length="322" mass="34964">MEVWETFEERFDTDIAYRRPGYLFLTRDEDTAERFEENVRKQNEVGVDSTLLAPAEATELCPELYEEDFVAASYSPSDGFADPHLALQGFSMAADESGVDIRTKTEAVDIVRDARGRVTAVETGETTLDADYVVNAAGPWAAEVAELAGVNLPISPKRRQLMVADPDTAVDGSVPFTIDQDRGVHFRPERNGSVVCGGHFNEADPDMSPDGFSKQVSLDWSAQVIEELSDVAGYFGPETAVKEGWAGLYSVTPDHHPIIEETIPGLVVVAGFSGHGFMQSPAAGQLVAEIIVDGSTSLIDISSLTSDRFERGIRLEEGTVID</sequence>
<proteinExistence type="predicted"/>
<evidence type="ECO:0000313" key="4">
    <source>
        <dbReference type="Proteomes" id="UP000011592"/>
    </source>
</evidence>
<reference evidence="3 4" key="1">
    <citation type="journal article" date="2014" name="PLoS Genet.">
        <title>Phylogenetically driven sequencing of extremely halophilic archaea reveals strategies for static and dynamic osmo-response.</title>
        <authorList>
            <person name="Becker E.A."/>
            <person name="Seitzer P.M."/>
            <person name="Tritt A."/>
            <person name="Larsen D."/>
            <person name="Krusor M."/>
            <person name="Yao A.I."/>
            <person name="Wu D."/>
            <person name="Madern D."/>
            <person name="Eisen J.A."/>
            <person name="Darling A.E."/>
            <person name="Facciotti M.T."/>
        </authorList>
    </citation>
    <scope>NUCLEOTIDE SEQUENCE [LARGE SCALE GENOMIC DNA]</scope>
    <source>
        <strain evidence="3 4">JCM 14663</strain>
    </source>
</reference>
<feature type="domain" description="FAD dependent oxidoreductase" evidence="2">
    <location>
        <begin position="2"/>
        <end position="289"/>
    </location>
</feature>
<dbReference type="PATRIC" id="fig|1230459.4.peg.3031"/>
<keyword evidence="1" id="KW-0560">Oxidoreductase</keyword>
<dbReference type="Proteomes" id="UP000011592">
    <property type="component" value="Unassembled WGS sequence"/>
</dbReference>